<dbReference type="STRING" id="1555112.LIP_2395"/>
<dbReference type="RefSeq" id="WP_068138288.1">
    <property type="nucleotide sequence ID" value="NZ_AP014924.1"/>
</dbReference>
<dbReference type="Proteomes" id="UP000065807">
    <property type="component" value="Chromosome"/>
</dbReference>
<dbReference type="SUPFAM" id="SSF48208">
    <property type="entry name" value="Six-hairpin glycosidases"/>
    <property type="match status" value="1"/>
</dbReference>
<evidence type="ECO:0000256" key="1">
    <source>
        <dbReference type="ARBA" id="ARBA00022801"/>
    </source>
</evidence>
<dbReference type="AlphaFoldDB" id="A0A0K2SM96"/>
<evidence type="ECO:0000256" key="3">
    <source>
        <dbReference type="SAM" id="MobiDB-lite"/>
    </source>
</evidence>
<name>A0A0K2SM96_LIMPI</name>
<dbReference type="GO" id="GO:0052757">
    <property type="term" value="F:chondroitin hydrolase activity"/>
    <property type="evidence" value="ECO:0007669"/>
    <property type="project" value="TreeGrafter"/>
</dbReference>
<reference evidence="5" key="1">
    <citation type="submission" date="2015-07" db="EMBL/GenBank/DDBJ databases">
        <title>Complete genome sequence and phylogenetic analysis of Limnochorda pilosa.</title>
        <authorList>
            <person name="Watanabe M."/>
            <person name="Kojima H."/>
            <person name="Fukui M."/>
        </authorList>
    </citation>
    <scope>NUCLEOTIDE SEQUENCE [LARGE SCALE GENOMIC DNA]</scope>
    <source>
        <strain evidence="5">HC45</strain>
    </source>
</reference>
<dbReference type="InterPro" id="IPR012341">
    <property type="entry name" value="6hp_glycosidase-like_sf"/>
</dbReference>
<feature type="region of interest" description="Disordered" evidence="3">
    <location>
        <begin position="412"/>
        <end position="444"/>
    </location>
</feature>
<dbReference type="OrthoDB" id="428577at2"/>
<dbReference type="InterPro" id="IPR052369">
    <property type="entry name" value="UG_Glycosaminoglycan_Hydrolase"/>
</dbReference>
<dbReference type="GO" id="GO:0000272">
    <property type="term" value="P:polysaccharide catabolic process"/>
    <property type="evidence" value="ECO:0007669"/>
    <property type="project" value="TreeGrafter"/>
</dbReference>
<keyword evidence="5" id="KW-1185">Reference proteome</keyword>
<comment type="similarity">
    <text evidence="2">Belongs to the glycosyl hydrolase 88 family.</text>
</comment>
<evidence type="ECO:0000256" key="2">
    <source>
        <dbReference type="ARBA" id="ARBA00038358"/>
    </source>
</evidence>
<dbReference type="EMBL" id="AP014924">
    <property type="protein sequence ID" value="BAS28236.1"/>
    <property type="molecule type" value="Genomic_DNA"/>
</dbReference>
<dbReference type="InterPro" id="IPR008928">
    <property type="entry name" value="6-hairpin_glycosidase_sf"/>
</dbReference>
<dbReference type="PANTHER" id="PTHR36845">
    <property type="entry name" value="HYDROLASE, PUTATIVE (AFU_ORTHOLOGUE AFUA_7G05090)-RELATED"/>
    <property type="match status" value="1"/>
</dbReference>
<proteinExistence type="inferred from homology"/>
<gene>
    <name evidence="4" type="ORF">LIP_2395</name>
</gene>
<accession>A0A0K2SM96</accession>
<evidence type="ECO:0000313" key="4">
    <source>
        <dbReference type="EMBL" id="BAS28236.1"/>
    </source>
</evidence>
<sequence length="536" mass="58687">MHIRMDLSTQDLKDDLQRFWDRSARSLAHLAGWDDGGPSPVVTVAGRYVPKAWTDWTRGFLYGSMLLHFEATGERALYDRARDGIRRSMPAYVTHRGVHDHGFNVISTYGALHRLALAGRLPAGEDREAVLRESEMALRASGAVQAMRWTRLPGPGALSVETADAPASWGQPGASLRAGSDFPAGEDDRLERGGAGYIHSFNGPHSLFIDTIRSLRSLAVADALGQRLHDEGDRVVDLLGRLLQHAWTSARYNVYYGEGRDVWDVPGRVCHEAVFSVADGSFRAPSTQQGYSPFTTWTRGLAWAILGFAEELQWLARLPEERLAPFGGRAAVLGWMERAARVTADYYLQHSFGDGIPLWDTGAPNVPRIAAYPHEASDPWNGHEPVDSSAAAIAAQGFLRLGRYLAGVGGPKKRVDTAPATGGPAGDSGQTSPEASFETEPERGSAGHRYWQAGLTLAATLFQPPYLNGDDDHQGLILHSIYHRPRGWDHLPAGSAIPAGESSLWGDYHARELALYLWCLLEGRFEYAFFGPEPGE</sequence>
<feature type="region of interest" description="Disordered" evidence="3">
    <location>
        <begin position="162"/>
        <end position="183"/>
    </location>
</feature>
<dbReference type="PATRIC" id="fig|1555112.3.peg.2443"/>
<reference evidence="5" key="2">
    <citation type="journal article" date="2016" name="Int. J. Syst. Evol. Microbiol.">
        <title>Complete genome sequence and cell structure of Limnochorda pilosa, a Gram-negative spore-former within the phylum Firmicutes.</title>
        <authorList>
            <person name="Watanabe M."/>
            <person name="Kojima H."/>
            <person name="Fukui M."/>
        </authorList>
    </citation>
    <scope>NUCLEOTIDE SEQUENCE [LARGE SCALE GENOMIC DNA]</scope>
    <source>
        <strain evidence="5">HC45</strain>
    </source>
</reference>
<dbReference type="PANTHER" id="PTHR36845:SF1">
    <property type="entry name" value="HYDROLASE, PUTATIVE (AFU_ORTHOLOGUE AFUA_7G05090)-RELATED"/>
    <property type="match status" value="1"/>
</dbReference>
<evidence type="ECO:0000313" key="5">
    <source>
        <dbReference type="Proteomes" id="UP000065807"/>
    </source>
</evidence>
<protein>
    <submittedName>
        <fullName evidence="4">Glycosyl hydrolase</fullName>
    </submittedName>
</protein>
<keyword evidence="1 4" id="KW-0378">Hydrolase</keyword>
<dbReference type="KEGG" id="lpil:LIP_2395"/>
<organism evidence="4 5">
    <name type="scientific">Limnochorda pilosa</name>
    <dbReference type="NCBI Taxonomy" id="1555112"/>
    <lineage>
        <taxon>Bacteria</taxon>
        <taxon>Bacillati</taxon>
        <taxon>Bacillota</taxon>
        <taxon>Limnochordia</taxon>
        <taxon>Limnochordales</taxon>
        <taxon>Limnochordaceae</taxon>
        <taxon>Limnochorda</taxon>
    </lineage>
</organism>
<dbReference type="Gene3D" id="1.50.10.10">
    <property type="match status" value="1"/>
</dbReference>